<gene>
    <name evidence="2" type="ORF">SAMN04488101_109104</name>
</gene>
<dbReference type="EMBL" id="FWYB01000009">
    <property type="protein sequence ID" value="SMD03605.1"/>
    <property type="molecule type" value="Genomic_DNA"/>
</dbReference>
<keyword evidence="3" id="KW-1185">Reference proteome</keyword>
<dbReference type="SUPFAM" id="SSF109854">
    <property type="entry name" value="DinB/YfiT-like putative metalloenzymes"/>
    <property type="match status" value="1"/>
</dbReference>
<name>A0A1W2E1L7_9SPHI</name>
<sequence length="156" mass="17421">METVLKPFLELLREIYIGSEVDQSWVIDGNPGYGLTATLKQITAKAASTPTVKGGSTIAGHTEHLRWSLEFAMAFYKGVQPSGSWDESWTIHEVNTADWEQLQEDLLGVYQRLIDAIKEVKDWSNPHLLKGTLALLPHAAYHFGAVRQLIIAVHKP</sequence>
<dbReference type="AlphaFoldDB" id="A0A1W2E1L7"/>
<dbReference type="STRING" id="475255.SAMN04488101_109104"/>
<dbReference type="InterPro" id="IPR024775">
    <property type="entry name" value="DinB-like"/>
</dbReference>
<feature type="domain" description="DinB-like" evidence="1">
    <location>
        <begin position="36"/>
        <end position="127"/>
    </location>
</feature>
<evidence type="ECO:0000259" key="1">
    <source>
        <dbReference type="Pfam" id="PF12867"/>
    </source>
</evidence>
<dbReference type="RefSeq" id="WP_084290566.1">
    <property type="nucleotide sequence ID" value="NZ_FWYB01000009.1"/>
</dbReference>
<evidence type="ECO:0000313" key="2">
    <source>
        <dbReference type="EMBL" id="SMD03605.1"/>
    </source>
</evidence>
<evidence type="ECO:0000313" key="3">
    <source>
        <dbReference type="Proteomes" id="UP000192678"/>
    </source>
</evidence>
<dbReference type="InterPro" id="IPR034660">
    <property type="entry name" value="DinB/YfiT-like"/>
</dbReference>
<reference evidence="2 3" key="1">
    <citation type="submission" date="2017-04" db="EMBL/GenBank/DDBJ databases">
        <authorList>
            <person name="Afonso C.L."/>
            <person name="Miller P.J."/>
            <person name="Scott M.A."/>
            <person name="Spackman E."/>
            <person name="Goraichik I."/>
            <person name="Dimitrov K.M."/>
            <person name="Suarez D.L."/>
            <person name="Swayne D.E."/>
        </authorList>
    </citation>
    <scope>NUCLEOTIDE SEQUENCE [LARGE SCALE GENOMIC DNA]</scope>
    <source>
        <strain evidence="2 3">DSM 19625</strain>
    </source>
</reference>
<dbReference type="Proteomes" id="UP000192678">
    <property type="component" value="Unassembled WGS sequence"/>
</dbReference>
<dbReference type="Pfam" id="PF12867">
    <property type="entry name" value="DinB_2"/>
    <property type="match status" value="1"/>
</dbReference>
<protein>
    <submittedName>
        <fullName evidence="2">DinB superfamily protein</fullName>
    </submittedName>
</protein>
<accession>A0A1W2E1L7</accession>
<dbReference type="OrthoDB" id="67041at2"/>
<organism evidence="2 3">
    <name type="scientific">Pedobacter nyackensis</name>
    <dbReference type="NCBI Taxonomy" id="475255"/>
    <lineage>
        <taxon>Bacteria</taxon>
        <taxon>Pseudomonadati</taxon>
        <taxon>Bacteroidota</taxon>
        <taxon>Sphingobacteriia</taxon>
        <taxon>Sphingobacteriales</taxon>
        <taxon>Sphingobacteriaceae</taxon>
        <taxon>Pedobacter</taxon>
    </lineage>
</organism>
<proteinExistence type="predicted"/>